<gene>
    <name evidence="1" type="ORF">Mp_5g05770</name>
</gene>
<dbReference type="EMBL" id="AP019870">
    <property type="protein sequence ID" value="BBN10704.1"/>
    <property type="molecule type" value="Genomic_DNA"/>
</dbReference>
<protein>
    <submittedName>
        <fullName evidence="1">Uncharacterized protein</fullName>
    </submittedName>
</protein>
<dbReference type="Proteomes" id="UP001162541">
    <property type="component" value="Chromosome 5"/>
</dbReference>
<proteinExistence type="predicted"/>
<organism evidence="1 2">
    <name type="scientific">Marchantia polymorpha subsp. ruderalis</name>
    <dbReference type="NCBI Taxonomy" id="1480154"/>
    <lineage>
        <taxon>Eukaryota</taxon>
        <taxon>Viridiplantae</taxon>
        <taxon>Streptophyta</taxon>
        <taxon>Embryophyta</taxon>
        <taxon>Marchantiophyta</taxon>
        <taxon>Marchantiopsida</taxon>
        <taxon>Marchantiidae</taxon>
        <taxon>Marchantiales</taxon>
        <taxon>Marchantiaceae</taxon>
        <taxon>Marchantia</taxon>
    </lineage>
</organism>
<evidence type="ECO:0000313" key="2">
    <source>
        <dbReference type="Proteomes" id="UP001162541"/>
    </source>
</evidence>
<evidence type="ECO:0000313" key="1">
    <source>
        <dbReference type="EMBL" id="BBN10704.1"/>
    </source>
</evidence>
<reference evidence="2" key="1">
    <citation type="journal article" date="2020" name="Curr. Biol.">
        <title>Chromatin organization in early land plants reveals an ancestral association between H3K27me3, transposons, and constitutive heterochromatin.</title>
        <authorList>
            <person name="Montgomery S.A."/>
            <person name="Tanizawa Y."/>
            <person name="Galik B."/>
            <person name="Wang N."/>
            <person name="Ito T."/>
            <person name="Mochizuki T."/>
            <person name="Akimcheva S."/>
            <person name="Bowman J.L."/>
            <person name="Cognat V."/>
            <person name="Marechal-Drouard L."/>
            <person name="Ekker H."/>
            <person name="Hong S.F."/>
            <person name="Kohchi T."/>
            <person name="Lin S.S."/>
            <person name="Liu L.D."/>
            <person name="Nakamura Y."/>
            <person name="Valeeva L.R."/>
            <person name="Shakirov E.V."/>
            <person name="Shippen D.E."/>
            <person name="Wei W.L."/>
            <person name="Yagura M."/>
            <person name="Yamaoka S."/>
            <person name="Yamato K.T."/>
            <person name="Liu C."/>
            <person name="Berger F."/>
        </authorList>
    </citation>
    <scope>NUCLEOTIDE SEQUENCE [LARGE SCALE GENOMIC DNA]</scope>
    <source>
        <strain evidence="2">Tak-1</strain>
    </source>
</reference>
<name>A0AAF6BFC0_MARPO</name>
<sequence>MVFLVHRGALCVFMKFRVPKSSNSLGERPRSRSRLRNASVCLARNATSFASHLQGGVNHRDLRPLDIRHPWQPVVAKGGLAARAESDDEWRIPST</sequence>
<dbReference type="AlphaFoldDB" id="A0AAF6BFC0"/>
<accession>A0AAF6BFC0</accession>